<dbReference type="GO" id="GO:0005524">
    <property type="term" value="F:ATP binding"/>
    <property type="evidence" value="ECO:0007669"/>
    <property type="project" value="InterPro"/>
</dbReference>
<organism evidence="1">
    <name type="scientific">marine sediment metagenome</name>
    <dbReference type="NCBI Taxonomy" id="412755"/>
    <lineage>
        <taxon>unclassified sequences</taxon>
        <taxon>metagenomes</taxon>
        <taxon>ecological metagenomes</taxon>
    </lineage>
</organism>
<gene>
    <name evidence="1" type="ORF">LCGC14_2598210</name>
</gene>
<feature type="non-terminal residue" evidence="1">
    <location>
        <position position="1"/>
    </location>
</feature>
<dbReference type="Pfam" id="PF01874">
    <property type="entry name" value="CitG"/>
    <property type="match status" value="1"/>
</dbReference>
<accession>A0A0F9AXG0</accession>
<name>A0A0F9AXG0_9ZZZZ</name>
<dbReference type="EMBL" id="LAZR01043796">
    <property type="protein sequence ID" value="KKL06222.1"/>
    <property type="molecule type" value="Genomic_DNA"/>
</dbReference>
<reference evidence="1" key="1">
    <citation type="journal article" date="2015" name="Nature">
        <title>Complex archaea that bridge the gap between prokaryotes and eukaryotes.</title>
        <authorList>
            <person name="Spang A."/>
            <person name="Saw J.H."/>
            <person name="Jorgensen S.L."/>
            <person name="Zaremba-Niedzwiedzka K."/>
            <person name="Martijn J."/>
            <person name="Lind A.E."/>
            <person name="van Eijk R."/>
            <person name="Schleper C."/>
            <person name="Guy L."/>
            <person name="Ettema T.J."/>
        </authorList>
    </citation>
    <scope>NUCLEOTIDE SEQUENCE</scope>
</reference>
<dbReference type="AlphaFoldDB" id="A0A0F9AXG0"/>
<evidence type="ECO:0008006" key="2">
    <source>
        <dbReference type="Google" id="ProtNLM"/>
    </source>
</evidence>
<sequence length="63" mass="6801">AIYISNLASEILQYGGISSEKGLKLTKILDKELQEKKGKLNPGTTADLISGVIFCALIFGLKF</sequence>
<protein>
    <recommendedName>
        <fullName evidence="2">Triphosphoribosyl-dephospho-CoA synthase</fullName>
    </recommendedName>
</protein>
<dbReference type="Gene3D" id="1.10.4200.10">
    <property type="entry name" value="Triphosphoribosyl-dephospho-CoA protein"/>
    <property type="match status" value="1"/>
</dbReference>
<proteinExistence type="predicted"/>
<dbReference type="InterPro" id="IPR002736">
    <property type="entry name" value="CitG"/>
</dbReference>
<comment type="caution">
    <text evidence="1">The sequence shown here is derived from an EMBL/GenBank/DDBJ whole genome shotgun (WGS) entry which is preliminary data.</text>
</comment>
<evidence type="ECO:0000313" key="1">
    <source>
        <dbReference type="EMBL" id="KKL06222.1"/>
    </source>
</evidence>
<dbReference type="GO" id="GO:0046917">
    <property type="term" value="F:triphosphoribosyl-dephospho-CoA synthase activity"/>
    <property type="evidence" value="ECO:0007669"/>
    <property type="project" value="InterPro"/>
</dbReference>